<dbReference type="InterPro" id="IPR037175">
    <property type="entry name" value="KFase_sf"/>
</dbReference>
<dbReference type="AlphaFoldDB" id="A0A645DFG8"/>
<dbReference type="Pfam" id="PF04199">
    <property type="entry name" value="Cyclase"/>
    <property type="match status" value="1"/>
</dbReference>
<dbReference type="EMBL" id="VSSQ01035679">
    <property type="protein sequence ID" value="MPM87965.1"/>
    <property type="molecule type" value="Genomic_DNA"/>
</dbReference>
<feature type="region of interest" description="Disordered" evidence="1">
    <location>
        <begin position="1"/>
        <end position="22"/>
    </location>
</feature>
<reference evidence="2" key="1">
    <citation type="submission" date="2019-08" db="EMBL/GenBank/DDBJ databases">
        <authorList>
            <person name="Kucharzyk K."/>
            <person name="Murdoch R.W."/>
            <person name="Higgins S."/>
            <person name="Loffler F."/>
        </authorList>
    </citation>
    <scope>NUCLEOTIDE SEQUENCE</scope>
</reference>
<protein>
    <submittedName>
        <fullName evidence="2">Kynurenine formamidase</fullName>
        <ecNumber evidence="2">3.5.1.9</ecNumber>
    </submittedName>
</protein>
<evidence type="ECO:0000313" key="2">
    <source>
        <dbReference type="EMBL" id="MPM87965.1"/>
    </source>
</evidence>
<feature type="compositionally biased region" description="Basic and acidic residues" evidence="1">
    <location>
        <begin position="1"/>
        <end position="11"/>
    </location>
</feature>
<dbReference type="EC" id="3.5.1.9" evidence="2"/>
<dbReference type="SUPFAM" id="SSF102198">
    <property type="entry name" value="Putative cyclase"/>
    <property type="match status" value="1"/>
</dbReference>
<dbReference type="InterPro" id="IPR007325">
    <property type="entry name" value="KFase/CYL"/>
</dbReference>
<gene>
    <name evidence="2" type="primary">kynB_18</name>
    <name evidence="2" type="ORF">SDC9_135066</name>
</gene>
<proteinExistence type="predicted"/>
<accession>A0A645DFG8</accession>
<dbReference type="PANTHER" id="PTHR31118">
    <property type="entry name" value="CYCLASE-LIKE PROTEIN 2"/>
    <property type="match status" value="1"/>
</dbReference>
<organism evidence="2">
    <name type="scientific">bioreactor metagenome</name>
    <dbReference type="NCBI Taxonomy" id="1076179"/>
    <lineage>
        <taxon>unclassified sequences</taxon>
        <taxon>metagenomes</taxon>
        <taxon>ecological metagenomes</taxon>
    </lineage>
</organism>
<name>A0A645DFG8_9ZZZZ</name>
<dbReference type="Gene3D" id="3.50.30.50">
    <property type="entry name" value="Putative cyclase"/>
    <property type="match status" value="2"/>
</dbReference>
<dbReference type="GO" id="GO:0004061">
    <property type="term" value="F:arylformamidase activity"/>
    <property type="evidence" value="ECO:0007669"/>
    <property type="project" value="UniProtKB-EC"/>
</dbReference>
<keyword evidence="2" id="KW-0378">Hydrolase</keyword>
<evidence type="ECO:0000256" key="1">
    <source>
        <dbReference type="SAM" id="MobiDB-lite"/>
    </source>
</evidence>
<comment type="caution">
    <text evidence="2">The sequence shown here is derived from an EMBL/GenBank/DDBJ whole genome shotgun (WGS) entry which is preliminary data.</text>
</comment>
<dbReference type="PANTHER" id="PTHR31118:SF32">
    <property type="entry name" value="KYNURENINE FORMAMIDASE"/>
    <property type="match status" value="1"/>
</dbReference>
<sequence length="196" mass="21199">MKVYDISRDLLKTPPYPGDDPPSLRALHRMKDGESYNLSRLETSMHAGTHVDAPLHFIQKGKDIASMPADLFVGDCVVLTVPKTPLDSMYFMSRPFAPRILLHGKGQLTESAIAYLYNKGLVLIGTDSQSIGTYSDELSAHTALLGYGIAVLENLELRGVPDGRYILSAAPLKVSGAEGAPCRAVLIAYDEAPVQA</sequence>
<dbReference type="GO" id="GO:0019441">
    <property type="term" value="P:L-tryptophan catabolic process to kynurenine"/>
    <property type="evidence" value="ECO:0007669"/>
    <property type="project" value="InterPro"/>
</dbReference>